<dbReference type="NCBIfam" id="NF002849">
    <property type="entry name" value="PRK03113.1"/>
    <property type="match status" value="1"/>
</dbReference>
<comment type="subcellular location">
    <subcellularLocation>
        <location evidence="1">Membrane</location>
        <topology evidence="1">Multi-pass membrane protein</topology>
    </subcellularLocation>
</comment>
<evidence type="ECO:0000256" key="5">
    <source>
        <dbReference type="ARBA" id="ARBA00022982"/>
    </source>
</evidence>
<gene>
    <name evidence="13" type="ORF">ACFO1S_13650</name>
</gene>
<reference evidence="14" key="1">
    <citation type="journal article" date="2019" name="Int. J. Syst. Evol. Microbiol.">
        <title>The Global Catalogue of Microorganisms (GCM) 10K type strain sequencing project: providing services to taxonomists for standard genome sequencing and annotation.</title>
        <authorList>
            <consortium name="The Broad Institute Genomics Platform"/>
            <consortium name="The Broad Institute Genome Sequencing Center for Infectious Disease"/>
            <person name="Wu L."/>
            <person name="Ma J."/>
        </authorList>
    </citation>
    <scope>NUCLEOTIDE SEQUENCE [LARGE SCALE GENOMIC DNA]</scope>
    <source>
        <strain evidence="14">CGMCC 4.1641</strain>
    </source>
</reference>
<dbReference type="SUPFAM" id="SSF158442">
    <property type="entry name" value="DsbB-like"/>
    <property type="match status" value="1"/>
</dbReference>
<dbReference type="HAMAP" id="MF_00287">
    <property type="entry name" value="BdbC"/>
    <property type="match status" value="1"/>
</dbReference>
<evidence type="ECO:0000256" key="11">
    <source>
        <dbReference type="ARBA" id="ARBA00023284"/>
    </source>
</evidence>
<dbReference type="InterPro" id="IPR003752">
    <property type="entry name" value="DiS_bond_form_DsbB/BdbC"/>
</dbReference>
<keyword evidence="6 12" id="KW-1133">Transmembrane helix</keyword>
<dbReference type="RefSeq" id="WP_204605945.1">
    <property type="nucleotide sequence ID" value="NZ_JBHSED010000025.1"/>
</dbReference>
<keyword evidence="7" id="KW-0560">Oxidoreductase</keyword>
<evidence type="ECO:0000256" key="3">
    <source>
        <dbReference type="ARBA" id="ARBA00022448"/>
    </source>
</evidence>
<proteinExistence type="inferred from homology"/>
<evidence type="ECO:0000256" key="1">
    <source>
        <dbReference type="ARBA" id="ARBA00004141"/>
    </source>
</evidence>
<dbReference type="Gene3D" id="1.20.1550.10">
    <property type="entry name" value="DsbB-like"/>
    <property type="match status" value="1"/>
</dbReference>
<dbReference type="InterPro" id="IPR012187">
    <property type="entry name" value="Disulphide_bond_form_BdbC"/>
</dbReference>
<feature type="transmembrane region" description="Helical" evidence="12">
    <location>
        <begin position="12"/>
        <end position="30"/>
    </location>
</feature>
<evidence type="ECO:0000256" key="6">
    <source>
        <dbReference type="ARBA" id="ARBA00022989"/>
    </source>
</evidence>
<evidence type="ECO:0000256" key="10">
    <source>
        <dbReference type="ARBA" id="ARBA00023186"/>
    </source>
</evidence>
<accession>A0ABV8SC81</accession>
<evidence type="ECO:0000313" key="13">
    <source>
        <dbReference type="EMBL" id="MFC4304467.1"/>
    </source>
</evidence>
<comment type="similarity">
    <text evidence="2">Belongs to the DsbB family. BdbC subfamily.</text>
</comment>
<comment type="caution">
    <text evidence="13">The sequence shown here is derived from an EMBL/GenBank/DDBJ whole genome shotgun (WGS) entry which is preliminary data.</text>
</comment>
<name>A0ABV8SC81_9BACL</name>
<keyword evidence="4 12" id="KW-0812">Transmembrane</keyword>
<evidence type="ECO:0000256" key="9">
    <source>
        <dbReference type="ARBA" id="ARBA00023157"/>
    </source>
</evidence>
<keyword evidence="11" id="KW-0676">Redox-active center</keyword>
<sequence>MKTNPQQKNTWLFVAWAFSVIATLGSLYLSEVLGFVPCSLCWYQRIFMYPLTFILGIASAKDRPDALIYALPLAIVGGGVSAYHILLQEMPHDSFVASCGPTSCAEDVLDAFGFLTVPMLAFAAFALIVFSLIKARKTR</sequence>
<feature type="transmembrane region" description="Helical" evidence="12">
    <location>
        <begin position="67"/>
        <end position="86"/>
    </location>
</feature>
<evidence type="ECO:0000256" key="2">
    <source>
        <dbReference type="ARBA" id="ARBA00007602"/>
    </source>
</evidence>
<dbReference type="InterPro" id="IPR023380">
    <property type="entry name" value="DsbB-like_sf"/>
</dbReference>
<evidence type="ECO:0000256" key="12">
    <source>
        <dbReference type="SAM" id="Phobius"/>
    </source>
</evidence>
<dbReference type="PANTHER" id="PTHR43469">
    <property type="entry name" value="DISULFIDE FORMATION PROTEIN-RELATED"/>
    <property type="match status" value="1"/>
</dbReference>
<evidence type="ECO:0000256" key="8">
    <source>
        <dbReference type="ARBA" id="ARBA00023136"/>
    </source>
</evidence>
<organism evidence="13 14">
    <name type="scientific">Cohnella boryungensis</name>
    <dbReference type="NCBI Taxonomy" id="768479"/>
    <lineage>
        <taxon>Bacteria</taxon>
        <taxon>Bacillati</taxon>
        <taxon>Bacillota</taxon>
        <taxon>Bacilli</taxon>
        <taxon>Bacillales</taxon>
        <taxon>Paenibacillaceae</taxon>
        <taxon>Cohnella</taxon>
    </lineage>
</organism>
<keyword evidence="9" id="KW-1015">Disulfide bond</keyword>
<dbReference type="PANTHER" id="PTHR43469:SF1">
    <property type="entry name" value="SPBETA PROPHAGE-DERIVED DISULFIDE BOND FORMATION PROTEIN B"/>
    <property type="match status" value="1"/>
</dbReference>
<evidence type="ECO:0000313" key="14">
    <source>
        <dbReference type="Proteomes" id="UP001595755"/>
    </source>
</evidence>
<keyword evidence="3" id="KW-0813">Transport</keyword>
<dbReference type="Pfam" id="PF02600">
    <property type="entry name" value="DsbB"/>
    <property type="match status" value="1"/>
</dbReference>
<dbReference type="PIRSF" id="PIRSF036659">
    <property type="entry name" value="BdbC"/>
    <property type="match status" value="1"/>
</dbReference>
<keyword evidence="5" id="KW-0249">Electron transport</keyword>
<keyword evidence="8 12" id="KW-0472">Membrane</keyword>
<keyword evidence="10" id="KW-0143">Chaperone</keyword>
<evidence type="ECO:0000256" key="4">
    <source>
        <dbReference type="ARBA" id="ARBA00022692"/>
    </source>
</evidence>
<feature type="transmembrane region" description="Helical" evidence="12">
    <location>
        <begin position="111"/>
        <end position="133"/>
    </location>
</feature>
<protein>
    <submittedName>
        <fullName evidence="13">Disulfide oxidoreductase</fullName>
    </submittedName>
</protein>
<dbReference type="EMBL" id="JBHSED010000025">
    <property type="protein sequence ID" value="MFC4304467.1"/>
    <property type="molecule type" value="Genomic_DNA"/>
</dbReference>
<evidence type="ECO:0000256" key="7">
    <source>
        <dbReference type="ARBA" id="ARBA00023002"/>
    </source>
</evidence>
<feature type="transmembrane region" description="Helical" evidence="12">
    <location>
        <begin position="42"/>
        <end position="60"/>
    </location>
</feature>
<dbReference type="Proteomes" id="UP001595755">
    <property type="component" value="Unassembled WGS sequence"/>
</dbReference>
<keyword evidence="14" id="KW-1185">Reference proteome</keyword>